<gene>
    <name evidence="10" type="ORF">TRV_07467</name>
</gene>
<dbReference type="GO" id="GO:0000245">
    <property type="term" value="P:spliceosomal complex assembly"/>
    <property type="evidence" value="ECO:0007669"/>
    <property type="project" value="TreeGrafter"/>
</dbReference>
<dbReference type="Gene3D" id="3.30.200.20">
    <property type="entry name" value="Phosphorylase Kinase, domain 1"/>
    <property type="match status" value="1"/>
</dbReference>
<dbReference type="GO" id="GO:0004674">
    <property type="term" value="F:protein serine/threonine kinase activity"/>
    <property type="evidence" value="ECO:0007669"/>
    <property type="project" value="UniProtKB-KW"/>
</dbReference>
<accession>D4DJU9</accession>
<keyword evidence="6" id="KW-0067">ATP-binding</keyword>
<evidence type="ECO:0000313" key="10">
    <source>
        <dbReference type="EMBL" id="EFE37876.1"/>
    </source>
</evidence>
<dbReference type="PROSITE" id="PS50011">
    <property type="entry name" value="PROTEIN_KINASE_DOM"/>
    <property type="match status" value="1"/>
</dbReference>
<protein>
    <recommendedName>
        <fullName evidence="1">non-specific serine/threonine protein kinase</fullName>
        <ecNumber evidence="1">2.7.11.1</ecNumber>
    </recommendedName>
</protein>
<keyword evidence="11" id="KW-1185">Reference proteome</keyword>
<dbReference type="AlphaFoldDB" id="D4DJU9"/>
<evidence type="ECO:0000313" key="11">
    <source>
        <dbReference type="Proteomes" id="UP000008383"/>
    </source>
</evidence>
<dbReference type="Proteomes" id="UP000008383">
    <property type="component" value="Unassembled WGS sequence"/>
</dbReference>
<keyword evidence="5" id="KW-0418">Kinase</keyword>
<evidence type="ECO:0000259" key="9">
    <source>
        <dbReference type="PROSITE" id="PS50011"/>
    </source>
</evidence>
<dbReference type="InterPro" id="IPR000719">
    <property type="entry name" value="Prot_kinase_dom"/>
</dbReference>
<comment type="caution">
    <text evidence="10">The sequence shown here is derived from an EMBL/GenBank/DDBJ whole genome shotgun (WGS) entry which is preliminary data.</text>
</comment>
<dbReference type="RefSeq" id="XP_003018521.1">
    <property type="nucleotide sequence ID" value="XM_003018475.1"/>
</dbReference>
<evidence type="ECO:0000256" key="1">
    <source>
        <dbReference type="ARBA" id="ARBA00012513"/>
    </source>
</evidence>
<dbReference type="EMBL" id="ACYE01000445">
    <property type="protein sequence ID" value="EFE37876.1"/>
    <property type="molecule type" value="Genomic_DNA"/>
</dbReference>
<comment type="catalytic activity">
    <reaction evidence="8">
        <text>L-seryl-[protein] + ATP = O-phospho-L-seryl-[protein] + ADP + H(+)</text>
        <dbReference type="Rhea" id="RHEA:17989"/>
        <dbReference type="Rhea" id="RHEA-COMP:9863"/>
        <dbReference type="Rhea" id="RHEA-COMP:11604"/>
        <dbReference type="ChEBI" id="CHEBI:15378"/>
        <dbReference type="ChEBI" id="CHEBI:29999"/>
        <dbReference type="ChEBI" id="CHEBI:30616"/>
        <dbReference type="ChEBI" id="CHEBI:83421"/>
        <dbReference type="ChEBI" id="CHEBI:456216"/>
        <dbReference type="EC" id="2.7.11.1"/>
    </reaction>
</comment>
<dbReference type="Pfam" id="PF00069">
    <property type="entry name" value="Pkinase"/>
    <property type="match status" value="1"/>
</dbReference>
<dbReference type="Gene3D" id="1.10.510.10">
    <property type="entry name" value="Transferase(Phosphotransferase) domain 1"/>
    <property type="match status" value="1"/>
</dbReference>
<sequence>MAQQEPVEEQVLSFYRRKNYYPVKIGEAFNGRFRVIAKLGYGGYSTVWLARDNRTKEYKTLKVTVQTDNVLRASIPPVLNEVNMLKHLKSAAVETKEINHPGVDFIRFAEEILEIDSPVTGGRHYCIVTKPQGNSVRALQDEFPGGILPRLLVKSIVHRLFFGLNWLHAGARVVHTVIQILTTIDILPQNILMDIGDDFTSLREVEEEESQNPSVPITTKDENGTVSGIVYKSRPTRLEFTGIPILTDFGQMRHVIDDGGEDQGEFRDWWMPDLYRAPEILLQLPWSFAVDMWSVGIMILELIEGRNLFDPIDHEHRQYVYPLAMAQYIGYLGPPPPLLMSKSPVLSQYFDGDGKYIGEAPIPKTSLEEFITTIPSEKEKEMFLRFIRRMLTWDPDERATAEEILSDPWLKLTPEEMPGGFGVHGS</sequence>
<dbReference type="HOGENOM" id="CLU_000288_81_1_1"/>
<comment type="catalytic activity">
    <reaction evidence="7">
        <text>L-threonyl-[protein] + ATP = O-phospho-L-threonyl-[protein] + ADP + H(+)</text>
        <dbReference type="Rhea" id="RHEA:46608"/>
        <dbReference type="Rhea" id="RHEA-COMP:11060"/>
        <dbReference type="Rhea" id="RHEA-COMP:11605"/>
        <dbReference type="ChEBI" id="CHEBI:15378"/>
        <dbReference type="ChEBI" id="CHEBI:30013"/>
        <dbReference type="ChEBI" id="CHEBI:30616"/>
        <dbReference type="ChEBI" id="CHEBI:61977"/>
        <dbReference type="ChEBI" id="CHEBI:456216"/>
        <dbReference type="EC" id="2.7.11.1"/>
    </reaction>
</comment>
<dbReference type="OrthoDB" id="4172546at2759"/>
<dbReference type="GO" id="GO:0005524">
    <property type="term" value="F:ATP binding"/>
    <property type="evidence" value="ECO:0007669"/>
    <property type="project" value="UniProtKB-KW"/>
</dbReference>
<dbReference type="GeneID" id="9584450"/>
<evidence type="ECO:0000256" key="8">
    <source>
        <dbReference type="ARBA" id="ARBA00048679"/>
    </source>
</evidence>
<keyword evidence="2" id="KW-0723">Serine/threonine-protein kinase</keyword>
<evidence type="ECO:0000256" key="4">
    <source>
        <dbReference type="ARBA" id="ARBA00022741"/>
    </source>
</evidence>
<organism evidence="10 11">
    <name type="scientific">Trichophyton verrucosum (strain HKI 0517)</name>
    <dbReference type="NCBI Taxonomy" id="663202"/>
    <lineage>
        <taxon>Eukaryota</taxon>
        <taxon>Fungi</taxon>
        <taxon>Dikarya</taxon>
        <taxon>Ascomycota</taxon>
        <taxon>Pezizomycotina</taxon>
        <taxon>Eurotiomycetes</taxon>
        <taxon>Eurotiomycetidae</taxon>
        <taxon>Onygenales</taxon>
        <taxon>Arthrodermataceae</taxon>
        <taxon>Trichophyton</taxon>
    </lineage>
</organism>
<proteinExistence type="predicted"/>
<name>D4DJU9_TRIVH</name>
<evidence type="ECO:0000256" key="6">
    <source>
        <dbReference type="ARBA" id="ARBA00022840"/>
    </source>
</evidence>
<dbReference type="PANTHER" id="PTHR47634:SF9">
    <property type="entry name" value="PROTEIN KINASE DOMAIN-CONTAINING PROTEIN-RELATED"/>
    <property type="match status" value="1"/>
</dbReference>
<reference evidence="11" key="1">
    <citation type="journal article" date="2011" name="Genome Biol.">
        <title>Comparative and functional genomics provide insights into the pathogenicity of dermatophytic fungi.</title>
        <authorList>
            <person name="Burmester A."/>
            <person name="Shelest E."/>
            <person name="Gloeckner G."/>
            <person name="Heddergott C."/>
            <person name="Schindler S."/>
            <person name="Staib P."/>
            <person name="Heidel A."/>
            <person name="Felder M."/>
            <person name="Petzold A."/>
            <person name="Szafranski K."/>
            <person name="Feuermann M."/>
            <person name="Pedruzzi I."/>
            <person name="Priebe S."/>
            <person name="Groth M."/>
            <person name="Winkler R."/>
            <person name="Li W."/>
            <person name="Kniemeyer O."/>
            <person name="Schroeckh V."/>
            <person name="Hertweck C."/>
            <person name="Hube B."/>
            <person name="White T.C."/>
            <person name="Platzer M."/>
            <person name="Guthke R."/>
            <person name="Heitman J."/>
            <person name="Woestemeyer J."/>
            <person name="Zipfel P.F."/>
            <person name="Monod M."/>
            <person name="Brakhage A.A."/>
        </authorList>
    </citation>
    <scope>NUCLEOTIDE SEQUENCE [LARGE SCALE GENOMIC DNA]</scope>
    <source>
        <strain evidence="11">HKI 0517</strain>
    </source>
</reference>
<dbReference type="KEGG" id="tve:TRV_07467"/>
<keyword evidence="4" id="KW-0547">Nucleotide-binding</keyword>
<evidence type="ECO:0000256" key="3">
    <source>
        <dbReference type="ARBA" id="ARBA00022679"/>
    </source>
</evidence>
<dbReference type="InterPro" id="IPR011009">
    <property type="entry name" value="Kinase-like_dom_sf"/>
</dbReference>
<evidence type="ECO:0000256" key="2">
    <source>
        <dbReference type="ARBA" id="ARBA00022527"/>
    </source>
</evidence>
<dbReference type="SMART" id="SM00220">
    <property type="entry name" value="S_TKc"/>
    <property type="match status" value="1"/>
</dbReference>
<keyword evidence="3" id="KW-0808">Transferase</keyword>
<dbReference type="SUPFAM" id="SSF56112">
    <property type="entry name" value="Protein kinase-like (PK-like)"/>
    <property type="match status" value="1"/>
</dbReference>
<dbReference type="EC" id="2.7.11.1" evidence="1"/>
<dbReference type="InterPro" id="IPR051334">
    <property type="entry name" value="SRPK"/>
</dbReference>
<evidence type="ECO:0000256" key="5">
    <source>
        <dbReference type="ARBA" id="ARBA00022777"/>
    </source>
</evidence>
<dbReference type="GO" id="GO:0050684">
    <property type="term" value="P:regulation of mRNA processing"/>
    <property type="evidence" value="ECO:0007669"/>
    <property type="project" value="TreeGrafter"/>
</dbReference>
<feature type="domain" description="Protein kinase" evidence="9">
    <location>
        <begin position="33"/>
        <end position="410"/>
    </location>
</feature>
<dbReference type="PANTHER" id="PTHR47634">
    <property type="entry name" value="PROTEIN KINASE DOMAIN-CONTAINING PROTEIN-RELATED"/>
    <property type="match status" value="1"/>
</dbReference>
<evidence type="ECO:0000256" key="7">
    <source>
        <dbReference type="ARBA" id="ARBA00047899"/>
    </source>
</evidence>